<accession>A0ABP7MUK4</accession>
<proteinExistence type="predicted"/>
<organism evidence="6 7">
    <name type="scientific">Microbacterium soli</name>
    <dbReference type="NCBI Taxonomy" id="446075"/>
    <lineage>
        <taxon>Bacteria</taxon>
        <taxon>Bacillati</taxon>
        <taxon>Actinomycetota</taxon>
        <taxon>Actinomycetes</taxon>
        <taxon>Micrococcales</taxon>
        <taxon>Microbacteriaceae</taxon>
        <taxon>Microbacterium</taxon>
    </lineage>
</organism>
<feature type="domain" description="Glycosyltransferase 2-like" evidence="5">
    <location>
        <begin position="516"/>
        <end position="693"/>
    </location>
</feature>
<evidence type="ECO:0000259" key="4">
    <source>
        <dbReference type="Pfam" id="PF13439"/>
    </source>
</evidence>
<evidence type="ECO:0000256" key="3">
    <source>
        <dbReference type="SAM" id="MobiDB-lite"/>
    </source>
</evidence>
<dbReference type="EMBL" id="BAABCP010000001">
    <property type="protein sequence ID" value="GAA3930492.1"/>
    <property type="molecule type" value="Genomic_DNA"/>
</dbReference>
<evidence type="ECO:0000313" key="7">
    <source>
        <dbReference type="Proteomes" id="UP001501591"/>
    </source>
</evidence>
<dbReference type="InterPro" id="IPR029044">
    <property type="entry name" value="Nucleotide-diphossugar_trans"/>
</dbReference>
<dbReference type="PANTHER" id="PTHR12526:SF636">
    <property type="entry name" value="BLL3647 PROTEIN"/>
    <property type="match status" value="1"/>
</dbReference>
<dbReference type="Pfam" id="PF13632">
    <property type="entry name" value="Glyco_trans_2_3"/>
    <property type="match status" value="1"/>
</dbReference>
<dbReference type="CDD" id="cd03801">
    <property type="entry name" value="GT4_PimA-like"/>
    <property type="match status" value="1"/>
</dbReference>
<dbReference type="InterPro" id="IPR028098">
    <property type="entry name" value="Glyco_trans_4-like_N"/>
</dbReference>
<evidence type="ECO:0008006" key="8">
    <source>
        <dbReference type="Google" id="ProtNLM"/>
    </source>
</evidence>
<dbReference type="SUPFAM" id="SSF53756">
    <property type="entry name" value="UDP-Glycosyltransferase/glycogen phosphorylase"/>
    <property type="match status" value="1"/>
</dbReference>
<keyword evidence="2" id="KW-0808">Transferase</keyword>
<dbReference type="Gene3D" id="3.40.50.2000">
    <property type="entry name" value="Glycogen Phosphorylase B"/>
    <property type="match status" value="2"/>
</dbReference>
<evidence type="ECO:0000256" key="1">
    <source>
        <dbReference type="ARBA" id="ARBA00022676"/>
    </source>
</evidence>
<dbReference type="Proteomes" id="UP001501591">
    <property type="component" value="Unassembled WGS sequence"/>
</dbReference>
<dbReference type="Gene3D" id="3.90.550.10">
    <property type="entry name" value="Spore Coat Polysaccharide Biosynthesis Protein SpsA, Chain A"/>
    <property type="match status" value="1"/>
</dbReference>
<dbReference type="SUPFAM" id="SSF53448">
    <property type="entry name" value="Nucleotide-diphospho-sugar transferases"/>
    <property type="match status" value="1"/>
</dbReference>
<feature type="compositionally biased region" description="Basic and acidic residues" evidence="3">
    <location>
        <begin position="419"/>
        <end position="435"/>
    </location>
</feature>
<reference evidence="7" key="1">
    <citation type="journal article" date="2019" name="Int. J. Syst. Evol. Microbiol.">
        <title>The Global Catalogue of Microorganisms (GCM) 10K type strain sequencing project: providing services to taxonomists for standard genome sequencing and annotation.</title>
        <authorList>
            <consortium name="The Broad Institute Genomics Platform"/>
            <consortium name="The Broad Institute Genome Sequencing Center for Infectious Disease"/>
            <person name="Wu L."/>
            <person name="Ma J."/>
        </authorList>
    </citation>
    <scope>NUCLEOTIDE SEQUENCE [LARGE SCALE GENOMIC DNA]</scope>
    <source>
        <strain evidence="7">JCM 17024</strain>
    </source>
</reference>
<comment type="caution">
    <text evidence="6">The sequence shown here is derived from an EMBL/GenBank/DDBJ whole genome shotgun (WGS) entry which is preliminary data.</text>
</comment>
<evidence type="ECO:0000256" key="2">
    <source>
        <dbReference type="ARBA" id="ARBA00022679"/>
    </source>
</evidence>
<feature type="domain" description="Glycosyltransferase subfamily 4-like N-terminal" evidence="4">
    <location>
        <begin position="20"/>
        <end position="172"/>
    </location>
</feature>
<evidence type="ECO:0000259" key="5">
    <source>
        <dbReference type="Pfam" id="PF13632"/>
    </source>
</evidence>
<keyword evidence="1" id="KW-0328">Glycosyltransferase</keyword>
<keyword evidence="7" id="KW-1185">Reference proteome</keyword>
<name>A0ABP7MUK4_9MICO</name>
<evidence type="ECO:0000313" key="6">
    <source>
        <dbReference type="EMBL" id="GAA3930492.1"/>
    </source>
</evidence>
<dbReference type="Pfam" id="PF13439">
    <property type="entry name" value="Glyco_transf_4"/>
    <property type="match status" value="1"/>
</dbReference>
<feature type="region of interest" description="Disordered" evidence="3">
    <location>
        <begin position="408"/>
        <end position="436"/>
    </location>
</feature>
<protein>
    <recommendedName>
        <fullName evidence="8">D-inositol 3-phosphate glycosyltransferase</fullName>
    </recommendedName>
</protein>
<dbReference type="PANTHER" id="PTHR12526">
    <property type="entry name" value="GLYCOSYLTRANSFERASE"/>
    <property type="match status" value="1"/>
</dbReference>
<dbReference type="InterPro" id="IPR001173">
    <property type="entry name" value="Glyco_trans_2-like"/>
</dbReference>
<dbReference type="RefSeq" id="WP_344818061.1">
    <property type="nucleotide sequence ID" value="NZ_BAABCP010000001.1"/>
</dbReference>
<gene>
    <name evidence="6" type="ORF">GCM10022383_06430</name>
</gene>
<sequence>MRVLRISHSATITAWRGRERALRDAGDDVVLITARRWHAGGVWVDLDAGPEEQVRPARTFFGRHPALFLYAPAPLWRALGERWDVIDIHEEPFALSTAQVLLLRALRRNRAPVVLYTAQNIDKRYPVPFRWLERWALRTARGVSACNSEAARIAERKGFAGRARVIPLGVDPVGSDPAPRPVAPPADPTPTDPIEVGILGRIVTEKGFRPLIEALSRTPGLRLCIGGEGPDAEEVMRSAARAGVADRIRMVGPVLPDRVLDFYRAIDVLAVPSIPTARWTEQFGRVAVEAMAAGVPVVSSDAGALPDVVGGAGIVVPAGDAAALAEALVAAAGPRRDALVEAGLRRAQECSWESVAARYRALYASALAPAAPAAALAAPAAPAAALAPSAEPPRNSRPTTQMAANSMVARHSAGGSGQDAERPGQDAEGPGRDAEGPGQGLEIIVVAFGAVGMLRRALAPVAGLPVTVMDNSSLPEIAELCAQLGIRYRDSGGNIGFGSAVNLALQDRLVPGGDVLLLNPDAEIDADSISRLQAALRAAPDLASVGPAQVDDAGRAARVVWPFPAPHRSWLEAVGLARLIHGPRFVIGSALLLRAEALDQVGGFDERFFLYAEETDWAYRAHRLGWRHVEIPEVRAVHAAGGTSTDPRRREAHFYASQERYYRKHFGACGWQSARLAGWLGSIVRAVVLAGDRRAAARRRATLYRLGPVRVERRFREAG</sequence>
<dbReference type="Pfam" id="PF13692">
    <property type="entry name" value="Glyco_trans_1_4"/>
    <property type="match status" value="1"/>
</dbReference>